<dbReference type="PANTHER" id="PTHR15189">
    <property type="entry name" value="BRISC AND BRCA1-A COMPLEX MEMBER 2"/>
    <property type="match status" value="1"/>
</dbReference>
<keyword evidence="7 15" id="KW-0227">DNA damage</keyword>
<comment type="function">
    <text evidence="15">May play a role in homeostasis or cellular differentiation in cells of neural, epithelial and germline origins. May also act as a death receptor-associated anti-apoptotic protein, which inhibits the mitochondrial apoptotic pathway.</text>
</comment>
<dbReference type="GO" id="GO:0010212">
    <property type="term" value="P:response to ionizing radiation"/>
    <property type="evidence" value="ECO:0007669"/>
    <property type="project" value="UniProtKB-UniRule"/>
</dbReference>
<evidence type="ECO:0000313" key="17">
    <source>
        <dbReference type="Proteomes" id="UP000001593"/>
    </source>
</evidence>
<keyword evidence="10 15" id="KW-0156">Chromatin regulator</keyword>
<comment type="subunit">
    <text evidence="15">Component of the ARISC complex. Component of the BRCA1-A complex. Component of the BRISC complex. Binds polyubiquitin.</text>
</comment>
<keyword evidence="6" id="KW-0677">Repeat</keyword>
<dbReference type="STRING" id="45351.A7SSP7"/>
<comment type="domain">
    <text evidence="15">Contains 2 ubiquitin-conjugating enzyme family-like (UEV-like) regions. These regions lack the critical Cys residues required for ubiquitination but retain the ability to bind ubiquitin.</text>
</comment>
<dbReference type="OMA" id="AGSTWRH"/>
<dbReference type="GO" id="GO:0006915">
    <property type="term" value="P:apoptotic process"/>
    <property type="evidence" value="ECO:0007669"/>
    <property type="project" value="UniProtKB-UniRule"/>
</dbReference>
<feature type="non-terminal residue" evidence="16">
    <location>
        <position position="326"/>
    </location>
</feature>
<dbReference type="InterPro" id="IPR010358">
    <property type="entry name" value="BRE"/>
</dbReference>
<dbReference type="HOGENOM" id="CLU_057019_0_0_1"/>
<dbReference type="GO" id="GO:0006325">
    <property type="term" value="P:chromatin organization"/>
    <property type="evidence" value="ECO:0007669"/>
    <property type="project" value="UniProtKB-UniRule"/>
</dbReference>
<dbReference type="PANTHER" id="PTHR15189:SF7">
    <property type="entry name" value="BRISC AND BRCA1-A COMPLEX MEMBER 2"/>
    <property type="match status" value="1"/>
</dbReference>
<keyword evidence="11 15" id="KW-0234">DNA repair</keyword>
<evidence type="ECO:0000256" key="6">
    <source>
        <dbReference type="ARBA" id="ARBA00022737"/>
    </source>
</evidence>
<dbReference type="AlphaFoldDB" id="A7SSP7"/>
<keyword evidence="9 15" id="KW-0833">Ubl conjugation pathway</keyword>
<keyword evidence="12 15" id="KW-0539">Nucleus</keyword>
<keyword evidence="5 15" id="KW-0053">Apoptosis</keyword>
<evidence type="ECO:0000256" key="15">
    <source>
        <dbReference type="RuleBase" id="RU368019"/>
    </source>
</evidence>
<dbReference type="GO" id="GO:0031593">
    <property type="term" value="F:polyubiquitin modification-dependent protein binding"/>
    <property type="evidence" value="ECO:0007669"/>
    <property type="project" value="UniProtKB-UniRule"/>
</dbReference>
<evidence type="ECO:0000256" key="3">
    <source>
        <dbReference type="ARBA" id="ARBA00022490"/>
    </source>
</evidence>
<dbReference type="GO" id="GO:0005737">
    <property type="term" value="C:cytoplasm"/>
    <property type="evidence" value="ECO:0007669"/>
    <property type="project" value="UniProtKB-SubCell"/>
</dbReference>
<dbReference type="GO" id="GO:0045739">
    <property type="term" value="P:positive regulation of DNA repair"/>
    <property type="evidence" value="ECO:0007669"/>
    <property type="project" value="UniProtKB-UniRule"/>
</dbReference>
<evidence type="ECO:0000256" key="11">
    <source>
        <dbReference type="ARBA" id="ARBA00023204"/>
    </source>
</evidence>
<evidence type="ECO:0000256" key="4">
    <source>
        <dbReference type="ARBA" id="ARBA00022618"/>
    </source>
</evidence>
<dbReference type="Pfam" id="PF06113">
    <property type="entry name" value="BRE"/>
    <property type="match status" value="1"/>
</dbReference>
<keyword evidence="4 15" id="KW-0132">Cell division</keyword>
<name>A7SSP7_NEMVE</name>
<keyword evidence="17" id="KW-1185">Reference proteome</keyword>
<dbReference type="GO" id="GO:0051301">
    <property type="term" value="P:cell division"/>
    <property type="evidence" value="ECO:0007669"/>
    <property type="project" value="UniProtKB-UniRule"/>
</dbReference>
<dbReference type="OrthoDB" id="538811at2759"/>
<evidence type="ECO:0000313" key="16">
    <source>
        <dbReference type="EMBL" id="EDO33262.1"/>
    </source>
</evidence>
<reference evidence="16 17" key="1">
    <citation type="journal article" date="2007" name="Science">
        <title>Sea anemone genome reveals ancestral eumetazoan gene repertoire and genomic organization.</title>
        <authorList>
            <person name="Putnam N.H."/>
            <person name="Srivastava M."/>
            <person name="Hellsten U."/>
            <person name="Dirks B."/>
            <person name="Chapman J."/>
            <person name="Salamov A."/>
            <person name="Terry A."/>
            <person name="Shapiro H."/>
            <person name="Lindquist E."/>
            <person name="Kapitonov V.V."/>
            <person name="Jurka J."/>
            <person name="Genikhovich G."/>
            <person name="Grigoriev I.V."/>
            <person name="Lucas S.M."/>
            <person name="Steele R.E."/>
            <person name="Finnerty J.R."/>
            <person name="Technau U."/>
            <person name="Martindale M.Q."/>
            <person name="Rokhsar D.S."/>
        </authorList>
    </citation>
    <scope>NUCLEOTIDE SEQUENCE [LARGE SCALE GENOMIC DNA]</scope>
    <source>
        <strain evidence="17">CH2 X CH6</strain>
    </source>
</reference>
<keyword evidence="8 15" id="KW-0498">Mitosis</keyword>
<dbReference type="InParanoid" id="A7SSP7"/>
<accession>A7SSP7</accession>
<gene>
    <name evidence="16" type="ORF">NEMVEDRAFT_v1g130205</name>
</gene>
<evidence type="ECO:0000256" key="13">
    <source>
        <dbReference type="ARBA" id="ARBA00023306"/>
    </source>
</evidence>
<evidence type="ECO:0000256" key="1">
    <source>
        <dbReference type="ARBA" id="ARBA00004123"/>
    </source>
</evidence>
<dbReference type="Proteomes" id="UP000001593">
    <property type="component" value="Unassembled WGS sequence"/>
</dbReference>
<dbReference type="eggNOG" id="ENOG502QUU0">
    <property type="taxonomic scope" value="Eukaryota"/>
</dbReference>
<dbReference type="CDD" id="cd23664">
    <property type="entry name" value="BRE"/>
    <property type="match status" value="1"/>
</dbReference>
<dbReference type="PhylomeDB" id="A7SSP7"/>
<evidence type="ECO:0000256" key="14">
    <source>
        <dbReference type="ARBA" id="ARBA00025766"/>
    </source>
</evidence>
<dbReference type="GO" id="GO:0070531">
    <property type="term" value="C:BRCA1-A complex"/>
    <property type="evidence" value="ECO:0000318"/>
    <property type="project" value="GO_Central"/>
</dbReference>
<dbReference type="EMBL" id="DS469781">
    <property type="protein sequence ID" value="EDO33262.1"/>
    <property type="molecule type" value="Genomic_DNA"/>
</dbReference>
<proteinExistence type="inferred from homology"/>
<dbReference type="KEGG" id="nve:5504437"/>
<comment type="similarity">
    <text evidence="14 15">Belongs to the BABAM2 family.</text>
</comment>
<keyword evidence="13 15" id="KW-0131">Cell cycle</keyword>
<evidence type="ECO:0000256" key="8">
    <source>
        <dbReference type="ARBA" id="ARBA00022776"/>
    </source>
</evidence>
<dbReference type="GO" id="GO:0070552">
    <property type="term" value="C:BRISC complex"/>
    <property type="evidence" value="ECO:0007669"/>
    <property type="project" value="UniProtKB-UniRule"/>
</dbReference>
<evidence type="ECO:0000256" key="12">
    <source>
        <dbReference type="ARBA" id="ARBA00023242"/>
    </source>
</evidence>
<evidence type="ECO:0000256" key="10">
    <source>
        <dbReference type="ARBA" id="ARBA00022853"/>
    </source>
</evidence>
<evidence type="ECO:0000256" key="9">
    <source>
        <dbReference type="ARBA" id="ARBA00022786"/>
    </source>
</evidence>
<dbReference type="GO" id="GO:0006302">
    <property type="term" value="P:double-strand break repair"/>
    <property type="evidence" value="ECO:0000318"/>
    <property type="project" value="GO_Central"/>
</dbReference>
<evidence type="ECO:0000256" key="2">
    <source>
        <dbReference type="ARBA" id="ARBA00019438"/>
    </source>
</evidence>
<sequence length="326" mass="36776">DRFKVVIPFAGQTLRWEVIFSDVDMPPDLSFGSHDAGFVPDITSLQFLNSWDLDDPNSLVSLLQELIGQYKQYQADLVARIPRLQFDCDFLTSSEEYSDFEILSFRGNQSYENIVNIFIRIPVDLDSIPPYLIAENPGKDIACLLISYQSPEGSVQVTPKLFLSPRLERAFGRSSSLHIPPWGGQNGSCLMDYVPAVHQMLKQKVKAVSSGYRLRKDYASAFLSLFGGSVLEYDAGKFHSLSLLFKVQGFCCILKIHLSVGFPLDKPSFTLHSIYHESNGIPYHEEHKNYSYSPRWSPSEMAEAARSYLLQAVPEFKESSLSNGTF</sequence>
<dbReference type="FunCoup" id="A7SSP7">
    <property type="interactions" value="259"/>
</dbReference>
<keyword evidence="3 15" id="KW-0963">Cytoplasm</keyword>
<organism evidence="16 17">
    <name type="scientific">Nematostella vectensis</name>
    <name type="common">Starlet sea anemone</name>
    <dbReference type="NCBI Taxonomy" id="45351"/>
    <lineage>
        <taxon>Eukaryota</taxon>
        <taxon>Metazoa</taxon>
        <taxon>Cnidaria</taxon>
        <taxon>Anthozoa</taxon>
        <taxon>Hexacorallia</taxon>
        <taxon>Actiniaria</taxon>
        <taxon>Edwardsiidae</taxon>
        <taxon>Nematostella</taxon>
    </lineage>
</organism>
<evidence type="ECO:0000256" key="5">
    <source>
        <dbReference type="ARBA" id="ARBA00022703"/>
    </source>
</evidence>
<comment type="subcellular location">
    <subcellularLocation>
        <location evidence="15">Cytoplasm</location>
    </subcellularLocation>
    <subcellularLocation>
        <location evidence="1 15">Nucleus</location>
    </subcellularLocation>
    <text evidence="15">Localizes at sites of DNA damage at double-strand breaks (DSBs).</text>
</comment>
<protein>
    <recommendedName>
        <fullName evidence="2 15">BRISC and BRCA1-A complex member 2</fullName>
    </recommendedName>
</protein>
<evidence type="ECO:0000256" key="7">
    <source>
        <dbReference type="ARBA" id="ARBA00022763"/>
    </source>
</evidence>
<dbReference type="GO" id="GO:0007095">
    <property type="term" value="P:mitotic G2 DNA damage checkpoint signaling"/>
    <property type="evidence" value="ECO:0007669"/>
    <property type="project" value="UniProtKB-UniRule"/>
</dbReference>